<proteinExistence type="predicted"/>
<dbReference type="EMBL" id="JAXOFX010000005">
    <property type="protein sequence ID" value="MDZ5471998.1"/>
    <property type="molecule type" value="Genomic_DNA"/>
</dbReference>
<feature type="domain" description="N-acetyltransferase" evidence="1">
    <location>
        <begin position="1"/>
        <end position="175"/>
    </location>
</feature>
<dbReference type="Proteomes" id="UP001290455">
    <property type="component" value="Unassembled WGS sequence"/>
</dbReference>
<dbReference type="InterPro" id="IPR016181">
    <property type="entry name" value="Acyl_CoA_acyltransferase"/>
</dbReference>
<dbReference type="InterPro" id="IPR000182">
    <property type="entry name" value="GNAT_dom"/>
</dbReference>
<dbReference type="SUPFAM" id="SSF55729">
    <property type="entry name" value="Acyl-CoA N-acyltransferases (Nat)"/>
    <property type="match status" value="1"/>
</dbReference>
<protein>
    <submittedName>
        <fullName evidence="2">GNAT family N-acetyltransferase</fullName>
    </submittedName>
</protein>
<dbReference type="Gene3D" id="3.40.630.30">
    <property type="match status" value="1"/>
</dbReference>
<accession>A0ABU5IXW3</accession>
<organism evidence="2 3">
    <name type="scientific">Robertmurraya mangrovi</name>
    <dbReference type="NCBI Taxonomy" id="3098077"/>
    <lineage>
        <taxon>Bacteria</taxon>
        <taxon>Bacillati</taxon>
        <taxon>Bacillota</taxon>
        <taxon>Bacilli</taxon>
        <taxon>Bacillales</taxon>
        <taxon>Bacillaceae</taxon>
        <taxon>Robertmurraya</taxon>
    </lineage>
</organism>
<reference evidence="2 3" key="1">
    <citation type="submission" date="2023-11" db="EMBL/GenBank/DDBJ databases">
        <title>Bacillus jintuensis, isolated from a mudflat on the Beibu Gulf coast.</title>
        <authorList>
            <person name="Li M."/>
        </authorList>
    </citation>
    <scope>NUCLEOTIDE SEQUENCE [LARGE SCALE GENOMIC DNA]</scope>
    <source>
        <strain evidence="2 3">31A1R</strain>
    </source>
</reference>
<dbReference type="PROSITE" id="PS51186">
    <property type="entry name" value="GNAT"/>
    <property type="match status" value="1"/>
</dbReference>
<keyword evidence="3" id="KW-1185">Reference proteome</keyword>
<gene>
    <name evidence="2" type="ORF">SM124_09590</name>
</gene>
<dbReference type="RefSeq" id="WP_322446303.1">
    <property type="nucleotide sequence ID" value="NZ_JAXOFX010000005.1"/>
</dbReference>
<evidence type="ECO:0000313" key="3">
    <source>
        <dbReference type="Proteomes" id="UP001290455"/>
    </source>
</evidence>
<evidence type="ECO:0000313" key="2">
    <source>
        <dbReference type="EMBL" id="MDZ5471998.1"/>
    </source>
</evidence>
<name>A0ABU5IXW3_9BACI</name>
<dbReference type="Pfam" id="PF00583">
    <property type="entry name" value="Acetyltransf_1"/>
    <property type="match status" value="1"/>
</dbReference>
<comment type="caution">
    <text evidence="2">The sequence shown here is derived from an EMBL/GenBank/DDBJ whole genome shotgun (WGS) entry which is preliminary data.</text>
</comment>
<evidence type="ECO:0000259" key="1">
    <source>
        <dbReference type="PROSITE" id="PS51186"/>
    </source>
</evidence>
<sequence>MLIERATELDAKGIASVHVQSWRETYRGIINQEFLDSLKEESRYELWKESLKSEQNGYAYVAKNESGEIVGFASFGVERTKKFGIEAELYAIYLLDGYKGQKVGSKLFYAGLQQILKLNLKSLMVWVLNENPSKRFYESFQPEMIAEEQIKIGTGVHKEIAYSWNDLHLLNKRLEESIKREGVK</sequence>